<proteinExistence type="predicted"/>
<gene>
    <name evidence="2" type="ORF">H4W31_001253</name>
</gene>
<dbReference type="Proteomes" id="UP000649753">
    <property type="component" value="Unassembled WGS sequence"/>
</dbReference>
<evidence type="ECO:0000313" key="3">
    <source>
        <dbReference type="Proteomes" id="UP000649753"/>
    </source>
</evidence>
<name>A0A927M2G6_9ACTN</name>
<feature type="coiled-coil region" evidence="1">
    <location>
        <begin position="8"/>
        <end position="35"/>
    </location>
</feature>
<organism evidence="2 3">
    <name type="scientific">Plantactinospora soyae</name>
    <dbReference type="NCBI Taxonomy" id="1544732"/>
    <lineage>
        <taxon>Bacteria</taxon>
        <taxon>Bacillati</taxon>
        <taxon>Actinomycetota</taxon>
        <taxon>Actinomycetes</taxon>
        <taxon>Micromonosporales</taxon>
        <taxon>Micromonosporaceae</taxon>
        <taxon>Plantactinospora</taxon>
    </lineage>
</organism>
<protein>
    <submittedName>
        <fullName evidence="2">Uncharacterized protein</fullName>
    </submittedName>
</protein>
<comment type="caution">
    <text evidence="2">The sequence shown here is derived from an EMBL/GenBank/DDBJ whole genome shotgun (WGS) entry which is preliminary data.</text>
</comment>
<keyword evidence="1" id="KW-0175">Coiled coil</keyword>
<dbReference type="RefSeq" id="WP_192765775.1">
    <property type="nucleotide sequence ID" value="NZ_JADBEB010000001.1"/>
</dbReference>
<evidence type="ECO:0000313" key="2">
    <source>
        <dbReference type="EMBL" id="MBE1485615.1"/>
    </source>
</evidence>
<accession>A0A927M2G6</accession>
<sequence>MAHERADADERESALGNLYREIASLEETALKAQAREQGRAVEAAAERQELGDKFPAVRG</sequence>
<dbReference type="AlphaFoldDB" id="A0A927M2G6"/>
<dbReference type="EMBL" id="JADBEB010000001">
    <property type="protein sequence ID" value="MBE1485615.1"/>
    <property type="molecule type" value="Genomic_DNA"/>
</dbReference>
<keyword evidence="3" id="KW-1185">Reference proteome</keyword>
<reference evidence="2" key="1">
    <citation type="submission" date="2020-10" db="EMBL/GenBank/DDBJ databases">
        <title>Sequencing the genomes of 1000 actinobacteria strains.</title>
        <authorList>
            <person name="Klenk H.-P."/>
        </authorList>
    </citation>
    <scope>NUCLEOTIDE SEQUENCE</scope>
    <source>
        <strain evidence="2">DSM 46832</strain>
    </source>
</reference>
<evidence type="ECO:0000256" key="1">
    <source>
        <dbReference type="SAM" id="Coils"/>
    </source>
</evidence>